<accession>A0A521BM24</accession>
<dbReference type="InterPro" id="IPR018490">
    <property type="entry name" value="cNMP-bd_dom_sf"/>
</dbReference>
<dbReference type="EMBL" id="FXTQ01000001">
    <property type="protein sequence ID" value="SMO48207.1"/>
    <property type="molecule type" value="Genomic_DNA"/>
</dbReference>
<evidence type="ECO:0000313" key="3">
    <source>
        <dbReference type="Proteomes" id="UP000319267"/>
    </source>
</evidence>
<organism evidence="2 3">
    <name type="scientific">Flavobacterium nitrogenifigens</name>
    <dbReference type="NCBI Taxonomy" id="1617283"/>
    <lineage>
        <taxon>Bacteria</taxon>
        <taxon>Pseudomonadati</taxon>
        <taxon>Bacteroidota</taxon>
        <taxon>Flavobacteriia</taxon>
        <taxon>Flavobacteriales</taxon>
        <taxon>Flavobacteriaceae</taxon>
        <taxon>Flavobacterium</taxon>
    </lineage>
</organism>
<proteinExistence type="predicted"/>
<sequence>MESFNLFLKSIAPISDQEFENYSPYFKIRTLARNSYFAQIGKISHEAAFIKKGLLRTYYINEKSEEVTSCFCSENNLTTSYKSFISQQPSELSIQAVEDTELITISYNDLQILYQKSPLWQNIGRTIAERQYMVMEQYASVLCNESAKEKYMRMLKEQPAVVNKASVNDIASYLGITRRTLSRIRNEIAQK</sequence>
<evidence type="ECO:0000259" key="1">
    <source>
        <dbReference type="Pfam" id="PF00027"/>
    </source>
</evidence>
<dbReference type="Proteomes" id="UP000319267">
    <property type="component" value="Unassembled WGS sequence"/>
</dbReference>
<dbReference type="Pfam" id="PF00027">
    <property type="entry name" value="cNMP_binding"/>
    <property type="match status" value="1"/>
</dbReference>
<gene>
    <name evidence="2" type="ORF">SAMN06265220_1011120</name>
</gene>
<protein>
    <submittedName>
        <fullName evidence="2">cAMP-binding domain of CRP or a regulatory subunit of cAMP-dependent protein kinases</fullName>
    </submittedName>
</protein>
<name>A0A521BM24_9FLAO</name>
<reference evidence="2 3" key="1">
    <citation type="submission" date="2017-05" db="EMBL/GenBank/DDBJ databases">
        <authorList>
            <person name="Varghese N."/>
            <person name="Submissions S."/>
        </authorList>
    </citation>
    <scope>NUCLEOTIDE SEQUENCE [LARGE SCALE GENOMIC DNA]</scope>
    <source>
        <strain evidence="2 3">DSM 29982</strain>
    </source>
</reference>
<dbReference type="OrthoDB" id="758145at2"/>
<dbReference type="InterPro" id="IPR014710">
    <property type="entry name" value="RmlC-like_jellyroll"/>
</dbReference>
<evidence type="ECO:0000313" key="2">
    <source>
        <dbReference type="EMBL" id="SMO48207.1"/>
    </source>
</evidence>
<keyword evidence="3" id="KW-1185">Reference proteome</keyword>
<dbReference type="AlphaFoldDB" id="A0A521BM24"/>
<dbReference type="RefSeq" id="WP_111378126.1">
    <property type="nucleotide sequence ID" value="NZ_CP043612.1"/>
</dbReference>
<dbReference type="SUPFAM" id="SSF51206">
    <property type="entry name" value="cAMP-binding domain-like"/>
    <property type="match status" value="1"/>
</dbReference>
<dbReference type="Gene3D" id="2.60.120.10">
    <property type="entry name" value="Jelly Rolls"/>
    <property type="match status" value="1"/>
</dbReference>
<dbReference type="InterPro" id="IPR000595">
    <property type="entry name" value="cNMP-bd_dom"/>
</dbReference>
<feature type="domain" description="Cyclic nucleotide-binding" evidence="1">
    <location>
        <begin position="29"/>
        <end position="116"/>
    </location>
</feature>